<comment type="caution">
    <text evidence="2">The sequence shown here is derived from an EMBL/GenBank/DDBJ whole genome shotgun (WGS) entry which is preliminary data.</text>
</comment>
<dbReference type="InterPro" id="IPR019434">
    <property type="entry name" value="DUF2423"/>
</dbReference>
<dbReference type="PANTHER" id="PTHR28219:SF1">
    <property type="entry name" value="UPF0642 PROTEIN YBL028C"/>
    <property type="match status" value="1"/>
</dbReference>
<evidence type="ECO:0000313" key="2">
    <source>
        <dbReference type="EMBL" id="KAF4619814.1"/>
    </source>
</evidence>
<sequence>MAKSLRSKTKRAFRSKKRESGVYAAVHAARLQRLNQKLVSITKQDADGDVVVGDAEEEVQDVPGWCWLSTLGLLHHEDITPESMDHLVRGCPGLSGSPNLMERSLLDSEDFI</sequence>
<dbReference type="GO" id="GO:0030687">
    <property type="term" value="C:preribosome, large subunit precursor"/>
    <property type="evidence" value="ECO:0007669"/>
    <property type="project" value="TreeGrafter"/>
</dbReference>
<feature type="domain" description="DUF2423" evidence="1">
    <location>
        <begin position="1"/>
        <end position="44"/>
    </location>
</feature>
<keyword evidence="3" id="KW-1185">Reference proteome</keyword>
<evidence type="ECO:0000259" key="1">
    <source>
        <dbReference type="Pfam" id="PF10338"/>
    </source>
</evidence>
<accession>A0A8H4VTW3</accession>
<dbReference type="Proteomes" id="UP000521872">
    <property type="component" value="Unassembled WGS sequence"/>
</dbReference>
<protein>
    <recommendedName>
        <fullName evidence="1">DUF2423 domain-containing protein</fullName>
    </recommendedName>
</protein>
<dbReference type="PANTHER" id="PTHR28219">
    <property type="entry name" value="UPF0642 PROTEIN YBL028C"/>
    <property type="match status" value="1"/>
</dbReference>
<name>A0A8H4VTW3_9AGAR</name>
<organism evidence="2 3">
    <name type="scientific">Agrocybe pediades</name>
    <dbReference type="NCBI Taxonomy" id="84607"/>
    <lineage>
        <taxon>Eukaryota</taxon>
        <taxon>Fungi</taxon>
        <taxon>Dikarya</taxon>
        <taxon>Basidiomycota</taxon>
        <taxon>Agaricomycotina</taxon>
        <taxon>Agaricomycetes</taxon>
        <taxon>Agaricomycetidae</taxon>
        <taxon>Agaricales</taxon>
        <taxon>Agaricineae</taxon>
        <taxon>Strophariaceae</taxon>
        <taxon>Agrocybe</taxon>
    </lineage>
</organism>
<proteinExistence type="predicted"/>
<reference evidence="2 3" key="1">
    <citation type="submission" date="2019-12" db="EMBL/GenBank/DDBJ databases">
        <authorList>
            <person name="Floudas D."/>
            <person name="Bentzer J."/>
            <person name="Ahren D."/>
            <person name="Johansson T."/>
            <person name="Persson P."/>
            <person name="Tunlid A."/>
        </authorList>
    </citation>
    <scope>NUCLEOTIDE SEQUENCE [LARGE SCALE GENOMIC DNA]</scope>
    <source>
        <strain evidence="2 3">CBS 102.39</strain>
    </source>
</reference>
<dbReference type="EMBL" id="JAACJL010000016">
    <property type="protein sequence ID" value="KAF4619814.1"/>
    <property type="molecule type" value="Genomic_DNA"/>
</dbReference>
<gene>
    <name evidence="2" type="ORF">D9613_005583</name>
</gene>
<dbReference type="Pfam" id="PF10338">
    <property type="entry name" value="YBL028C_N"/>
    <property type="match status" value="1"/>
</dbReference>
<evidence type="ECO:0000313" key="3">
    <source>
        <dbReference type="Proteomes" id="UP000521872"/>
    </source>
</evidence>
<dbReference type="AlphaFoldDB" id="A0A8H4VTW3"/>